<name>A0A5A7QM43_STRAF</name>
<evidence type="ECO:0000313" key="4">
    <source>
        <dbReference type="Proteomes" id="UP000325081"/>
    </source>
</evidence>
<sequence length="889" mass="101339">MVLRLSRSSRSLIGYPLRRISNQTRALHHLTNPNPNRKFVLFNPHETFLNDVFISVLPVDGSQRISPEKKFYFYPPKSEPLCPFGIIDVHRDFTPSSPDYWPRCVYGCGRPSSCHGLFCAGFGFDPLSKDYKVLMFVDNSDSLEYNEDDPCYEVCSLKTGSWRPVSNNPQPPSDDYSIFCDSVYIDGICYSLARDNSSRSLFGIVSFDFATEEFSWSRWRHVNDKCFWPRGFCLVEYEGLLGCVLFHEVEGMTKFHLLVRENESWSQVTSFRVPGACRPVACLGKDKWFFKGKNDELLFSKPVCIYDLPKYGEIIPFVESTIWPCAIRNKPDGGQSYYNQTVLCSQMDEPFNPIQPFSFVFSDDHVLVDSVGGVSSYCLVSHRYNDSSKVSNDLASGKPRSKRNDPLHSIPEDLNISHLVCKLHYYVDLQDIQVSQNYEKSSLTWSDRLRSGHFLAKVQTNYKAKVHQIDYKRDFRTALFRTCPKVGDILITPTAEGVVEELRASSVLAACQIRLSTSSRSLIGYPLRRIPNQTRALHHLTNPNANPKFVLFTPHKIFLNDVFISVLSVDGRPRITPEKNFYFEPPESEPSCPFGILTSIETSPRLLPIMGLNTFVVMDSANYCEDSNTVVVLNPLINEFKSLDCSPIRRRLLAECNSLVCAGFGFDTVSKDYKVLMHVDNIFSPKYNPDDPCYVVCSLKTGSWRPVSNNPQPPSDDSPSVYSIFCHSVYIDGISYSLALDHKSESLFGIVSFDFATEEFLWSRWRHVNDKCFWPRGFCLVEYEGLLGCVLFHEVEGTTKFHLLVRDNESWAQVTSFCVPGADRPVACLGKDKWFFKGKKDELLFFDPTAVDPKPVCIYDLPNYGEIIPFVESTIWPCAIRNKPDGERY</sequence>
<proteinExistence type="predicted"/>
<gene>
    <name evidence="3" type="ORF">STAS_22886</name>
</gene>
<keyword evidence="4" id="KW-1185">Reference proteome</keyword>
<dbReference type="Pfam" id="PF08268">
    <property type="entry name" value="FBA_3"/>
    <property type="match status" value="2"/>
</dbReference>
<dbReference type="InterPro" id="IPR013187">
    <property type="entry name" value="F-box-assoc_dom_typ3"/>
</dbReference>
<evidence type="ECO:0000259" key="2">
    <source>
        <dbReference type="Pfam" id="PF08268"/>
    </source>
</evidence>
<dbReference type="AlphaFoldDB" id="A0A5A7QM43"/>
<dbReference type="InterPro" id="IPR015915">
    <property type="entry name" value="Kelch-typ_b-propeller"/>
</dbReference>
<dbReference type="SUPFAM" id="SSF117281">
    <property type="entry name" value="Kelch motif"/>
    <property type="match status" value="1"/>
</dbReference>
<dbReference type="NCBIfam" id="TIGR01640">
    <property type="entry name" value="F_box_assoc_1"/>
    <property type="match status" value="2"/>
</dbReference>
<dbReference type="PANTHER" id="PTHR31111">
    <property type="entry name" value="BNAA05G37150D PROTEIN-RELATED"/>
    <property type="match status" value="1"/>
</dbReference>
<dbReference type="PANTHER" id="PTHR31111:SF125">
    <property type="entry name" value="F-BOX PROTEIN CPR30-LIKE"/>
    <property type="match status" value="1"/>
</dbReference>
<dbReference type="EMBL" id="BKCP01007404">
    <property type="protein sequence ID" value="GER45902.1"/>
    <property type="molecule type" value="Genomic_DNA"/>
</dbReference>
<feature type="domain" description="F-box associated beta-propeller type 3" evidence="2">
    <location>
        <begin position="122"/>
        <end position="269"/>
    </location>
</feature>
<comment type="caution">
    <text evidence="3">The sequence shown here is derived from an EMBL/GenBank/DDBJ whole genome shotgun (WGS) entry which is preliminary data.</text>
</comment>
<dbReference type="Proteomes" id="UP000325081">
    <property type="component" value="Unassembled WGS sequence"/>
</dbReference>
<evidence type="ECO:0000256" key="1">
    <source>
        <dbReference type="SAM" id="MobiDB-lite"/>
    </source>
</evidence>
<reference evidence="4" key="1">
    <citation type="journal article" date="2019" name="Curr. Biol.">
        <title>Genome Sequence of Striga asiatica Provides Insight into the Evolution of Plant Parasitism.</title>
        <authorList>
            <person name="Yoshida S."/>
            <person name="Kim S."/>
            <person name="Wafula E.K."/>
            <person name="Tanskanen J."/>
            <person name="Kim Y.M."/>
            <person name="Honaas L."/>
            <person name="Yang Z."/>
            <person name="Spallek T."/>
            <person name="Conn C.E."/>
            <person name="Ichihashi Y."/>
            <person name="Cheong K."/>
            <person name="Cui S."/>
            <person name="Der J.P."/>
            <person name="Gundlach H."/>
            <person name="Jiao Y."/>
            <person name="Hori C."/>
            <person name="Ishida J.K."/>
            <person name="Kasahara H."/>
            <person name="Kiba T."/>
            <person name="Kim M.S."/>
            <person name="Koo N."/>
            <person name="Laohavisit A."/>
            <person name="Lee Y.H."/>
            <person name="Lumba S."/>
            <person name="McCourt P."/>
            <person name="Mortimer J.C."/>
            <person name="Mutuku J.M."/>
            <person name="Nomura T."/>
            <person name="Sasaki-Sekimoto Y."/>
            <person name="Seto Y."/>
            <person name="Wang Y."/>
            <person name="Wakatake T."/>
            <person name="Sakakibara H."/>
            <person name="Demura T."/>
            <person name="Yamaguchi S."/>
            <person name="Yoneyama K."/>
            <person name="Manabe R.I."/>
            <person name="Nelson D.C."/>
            <person name="Schulman A.H."/>
            <person name="Timko M.P."/>
            <person name="dePamphilis C.W."/>
            <person name="Choi D."/>
            <person name="Shirasu K."/>
        </authorList>
    </citation>
    <scope>NUCLEOTIDE SEQUENCE [LARGE SCALE GENOMIC DNA]</scope>
    <source>
        <strain evidence="4">cv. UVA1</strain>
    </source>
</reference>
<protein>
    <submittedName>
        <fullName evidence="3">F-box protein</fullName>
    </submittedName>
</protein>
<feature type="domain" description="F-box associated beta-propeller type 3" evidence="2">
    <location>
        <begin position="623"/>
        <end position="826"/>
    </location>
</feature>
<dbReference type="InterPro" id="IPR017451">
    <property type="entry name" value="F-box-assoc_interact_dom"/>
</dbReference>
<dbReference type="OrthoDB" id="913353at2759"/>
<organism evidence="3 4">
    <name type="scientific">Striga asiatica</name>
    <name type="common">Asiatic witchweed</name>
    <name type="synonym">Buchnera asiatica</name>
    <dbReference type="NCBI Taxonomy" id="4170"/>
    <lineage>
        <taxon>Eukaryota</taxon>
        <taxon>Viridiplantae</taxon>
        <taxon>Streptophyta</taxon>
        <taxon>Embryophyta</taxon>
        <taxon>Tracheophyta</taxon>
        <taxon>Spermatophyta</taxon>
        <taxon>Magnoliopsida</taxon>
        <taxon>eudicotyledons</taxon>
        <taxon>Gunneridae</taxon>
        <taxon>Pentapetalae</taxon>
        <taxon>asterids</taxon>
        <taxon>lamiids</taxon>
        <taxon>Lamiales</taxon>
        <taxon>Orobanchaceae</taxon>
        <taxon>Buchnereae</taxon>
        <taxon>Striga</taxon>
    </lineage>
</organism>
<evidence type="ECO:0000313" key="3">
    <source>
        <dbReference type="EMBL" id="GER45902.1"/>
    </source>
</evidence>
<feature type="region of interest" description="Disordered" evidence="1">
    <location>
        <begin position="388"/>
        <end position="409"/>
    </location>
</feature>
<accession>A0A5A7QM43</accession>